<evidence type="ECO:0000256" key="1">
    <source>
        <dbReference type="ARBA" id="ARBA00023015"/>
    </source>
</evidence>
<dbReference type="EMBL" id="BAAAPC010000002">
    <property type="protein sequence ID" value="GAA1983288.1"/>
    <property type="molecule type" value="Genomic_DNA"/>
</dbReference>
<evidence type="ECO:0000256" key="3">
    <source>
        <dbReference type="ARBA" id="ARBA00023163"/>
    </source>
</evidence>
<name>A0ABN2SB74_9ACTN</name>
<dbReference type="PANTHER" id="PTHR30055">
    <property type="entry name" value="HTH-TYPE TRANSCRIPTIONAL REGULATOR RUTR"/>
    <property type="match status" value="1"/>
</dbReference>
<feature type="domain" description="HTH tetR-type" evidence="5">
    <location>
        <begin position="11"/>
        <end position="71"/>
    </location>
</feature>
<dbReference type="InterPro" id="IPR009057">
    <property type="entry name" value="Homeodomain-like_sf"/>
</dbReference>
<keyword evidence="1" id="KW-0805">Transcription regulation</keyword>
<dbReference type="InterPro" id="IPR050109">
    <property type="entry name" value="HTH-type_TetR-like_transc_reg"/>
</dbReference>
<dbReference type="RefSeq" id="WP_344099311.1">
    <property type="nucleotide sequence ID" value="NZ_BAAAPC010000002.1"/>
</dbReference>
<comment type="caution">
    <text evidence="6">The sequence shown here is derived from an EMBL/GenBank/DDBJ whole genome shotgun (WGS) entry which is preliminary data.</text>
</comment>
<accession>A0ABN2SB74</accession>
<evidence type="ECO:0000313" key="6">
    <source>
        <dbReference type="EMBL" id="GAA1983288.1"/>
    </source>
</evidence>
<proteinExistence type="predicted"/>
<dbReference type="Proteomes" id="UP001501585">
    <property type="component" value="Unassembled WGS sequence"/>
</dbReference>
<evidence type="ECO:0000313" key="7">
    <source>
        <dbReference type="Proteomes" id="UP001501585"/>
    </source>
</evidence>
<evidence type="ECO:0000256" key="4">
    <source>
        <dbReference type="PROSITE-ProRule" id="PRU00335"/>
    </source>
</evidence>
<evidence type="ECO:0000259" key="5">
    <source>
        <dbReference type="PROSITE" id="PS50977"/>
    </source>
</evidence>
<dbReference type="InterPro" id="IPR036271">
    <property type="entry name" value="Tet_transcr_reg_TetR-rel_C_sf"/>
</dbReference>
<organism evidence="6 7">
    <name type="scientific">Nocardiopsis rhodophaea</name>
    <dbReference type="NCBI Taxonomy" id="280238"/>
    <lineage>
        <taxon>Bacteria</taxon>
        <taxon>Bacillati</taxon>
        <taxon>Actinomycetota</taxon>
        <taxon>Actinomycetes</taxon>
        <taxon>Streptosporangiales</taxon>
        <taxon>Nocardiopsidaceae</taxon>
        <taxon>Nocardiopsis</taxon>
    </lineage>
</organism>
<protein>
    <submittedName>
        <fullName evidence="6">TetR/AcrR family transcriptional regulator</fullName>
    </submittedName>
</protein>
<evidence type="ECO:0000256" key="2">
    <source>
        <dbReference type="ARBA" id="ARBA00023125"/>
    </source>
</evidence>
<dbReference type="Pfam" id="PF13305">
    <property type="entry name" value="TetR_C_33"/>
    <property type="match status" value="1"/>
</dbReference>
<keyword evidence="3" id="KW-0804">Transcription</keyword>
<dbReference type="Gene3D" id="1.10.357.10">
    <property type="entry name" value="Tetracycline Repressor, domain 2"/>
    <property type="match status" value="1"/>
</dbReference>
<dbReference type="SUPFAM" id="SSF48498">
    <property type="entry name" value="Tetracyclin repressor-like, C-terminal domain"/>
    <property type="match status" value="1"/>
</dbReference>
<dbReference type="PANTHER" id="PTHR30055:SF239">
    <property type="entry name" value="TRANSCRIPTIONAL REGULATORY PROTEIN"/>
    <property type="match status" value="1"/>
</dbReference>
<gene>
    <name evidence="6" type="ORF">GCM10009799_05670</name>
</gene>
<dbReference type="Pfam" id="PF00440">
    <property type="entry name" value="TetR_N"/>
    <property type="match status" value="1"/>
</dbReference>
<keyword evidence="7" id="KW-1185">Reference proteome</keyword>
<dbReference type="InterPro" id="IPR001647">
    <property type="entry name" value="HTH_TetR"/>
</dbReference>
<keyword evidence="2 4" id="KW-0238">DNA-binding</keyword>
<dbReference type="SUPFAM" id="SSF46689">
    <property type="entry name" value="Homeodomain-like"/>
    <property type="match status" value="1"/>
</dbReference>
<dbReference type="PROSITE" id="PS50977">
    <property type="entry name" value="HTH_TETR_2"/>
    <property type="match status" value="1"/>
</dbReference>
<feature type="DNA-binding region" description="H-T-H motif" evidence="4">
    <location>
        <begin position="34"/>
        <end position="53"/>
    </location>
</feature>
<reference evidence="6 7" key="1">
    <citation type="journal article" date="2019" name="Int. J. Syst. Evol. Microbiol.">
        <title>The Global Catalogue of Microorganisms (GCM) 10K type strain sequencing project: providing services to taxonomists for standard genome sequencing and annotation.</title>
        <authorList>
            <consortium name="The Broad Institute Genomics Platform"/>
            <consortium name="The Broad Institute Genome Sequencing Center for Infectious Disease"/>
            <person name="Wu L."/>
            <person name="Ma J."/>
        </authorList>
    </citation>
    <scope>NUCLEOTIDE SEQUENCE [LARGE SCALE GENOMIC DNA]</scope>
    <source>
        <strain evidence="6 7">JCM 15313</strain>
    </source>
</reference>
<sequence>MSNHPELAPLTARAAQIVGEARTLLEEEGHEALTLRALAARLGIRAPSLYKHIPDKAALEVALIEQGLAGLGSVLHAAMKEPDPFAAVLRGYREYALANPNLYRLATAGPLARGRLAPGLEDWSGEPFFLLTGDPERAQGLWAFAHGMVILEIDGRFPPGSNLDRTWEKGSAAFRASGGEAGE</sequence>
<dbReference type="Gene3D" id="1.10.10.60">
    <property type="entry name" value="Homeodomain-like"/>
    <property type="match status" value="1"/>
</dbReference>
<dbReference type="InterPro" id="IPR025996">
    <property type="entry name" value="MT1864/Rv1816-like_C"/>
</dbReference>